<dbReference type="RefSeq" id="WP_235871961.1">
    <property type="nucleotide sequence ID" value="NZ_FXXP01000002.1"/>
</dbReference>
<accession>A0A238JF50</accession>
<dbReference type="InterPro" id="IPR002035">
    <property type="entry name" value="VWF_A"/>
</dbReference>
<dbReference type="SUPFAM" id="SSF53300">
    <property type="entry name" value="vWA-like"/>
    <property type="match status" value="1"/>
</dbReference>
<gene>
    <name evidence="3" type="ORF">TRP8649_03392</name>
</gene>
<name>A0A238JF50_9RHOB</name>
<proteinExistence type="predicted"/>
<evidence type="ECO:0000313" key="4">
    <source>
        <dbReference type="Proteomes" id="UP000225972"/>
    </source>
</evidence>
<feature type="signal peptide" evidence="1">
    <location>
        <begin position="1"/>
        <end position="27"/>
    </location>
</feature>
<dbReference type="Proteomes" id="UP000225972">
    <property type="component" value="Unassembled WGS sequence"/>
</dbReference>
<feature type="chain" id="PRO_5013303006" evidence="1">
    <location>
        <begin position="28"/>
        <end position="237"/>
    </location>
</feature>
<keyword evidence="4" id="KW-1185">Reference proteome</keyword>
<dbReference type="PROSITE" id="PS50234">
    <property type="entry name" value="VWFA"/>
    <property type="match status" value="1"/>
</dbReference>
<dbReference type="InterPro" id="IPR036465">
    <property type="entry name" value="vWFA_dom_sf"/>
</dbReference>
<organism evidence="3 4">
    <name type="scientific">Pelagimonas phthalicica</name>
    <dbReference type="NCBI Taxonomy" id="1037362"/>
    <lineage>
        <taxon>Bacteria</taxon>
        <taxon>Pseudomonadati</taxon>
        <taxon>Pseudomonadota</taxon>
        <taxon>Alphaproteobacteria</taxon>
        <taxon>Rhodobacterales</taxon>
        <taxon>Roseobacteraceae</taxon>
        <taxon>Pelagimonas</taxon>
    </lineage>
</organism>
<protein>
    <submittedName>
        <fullName evidence="3">von Willebrand factor type A domain protein</fullName>
    </submittedName>
</protein>
<keyword evidence="1" id="KW-0732">Signal</keyword>
<dbReference type="AlphaFoldDB" id="A0A238JF50"/>
<sequence length="237" mass="25215">MTSVLSLCRLGWASFASTLSLSAAVHAACTDDAMIVFDGSGSMAEMGFNMIDEPRIFEAQRALRDVMPKIAPNRRIGLIVYGPKLASAPQACAGVDLRFGPRPDAAQSVVDAINALEPEGNTALTEAVSMAADVLDYRVKPGTIVLITDGKETCGGAPCALANHLYAEGIETTVHVIGYKVRGEHFHWPGESDGDYARTDSTAKCLATQTGGEYVNAETVDQLIEAMNRMLGCNLLF</sequence>
<evidence type="ECO:0000259" key="2">
    <source>
        <dbReference type="PROSITE" id="PS50234"/>
    </source>
</evidence>
<dbReference type="PANTHER" id="PTHR10579:SF43">
    <property type="entry name" value="ZINC FINGER (C3HC4-TYPE RING FINGER) FAMILY PROTEIN"/>
    <property type="match status" value="1"/>
</dbReference>
<reference evidence="4" key="1">
    <citation type="submission" date="2017-05" db="EMBL/GenBank/DDBJ databases">
        <authorList>
            <person name="Rodrigo-Torres L."/>
            <person name="Arahal R. D."/>
            <person name="Lucena T."/>
        </authorList>
    </citation>
    <scope>NUCLEOTIDE SEQUENCE [LARGE SCALE GENOMIC DNA]</scope>
    <source>
        <strain evidence="4">CECT 8649</strain>
    </source>
</reference>
<evidence type="ECO:0000313" key="3">
    <source>
        <dbReference type="EMBL" id="SMX29259.1"/>
    </source>
</evidence>
<dbReference type="Gene3D" id="3.40.50.410">
    <property type="entry name" value="von Willebrand factor, type A domain"/>
    <property type="match status" value="1"/>
</dbReference>
<dbReference type="PANTHER" id="PTHR10579">
    <property type="entry name" value="CALCIUM-ACTIVATED CHLORIDE CHANNEL REGULATOR"/>
    <property type="match status" value="1"/>
</dbReference>
<dbReference type="SMART" id="SM00327">
    <property type="entry name" value="VWA"/>
    <property type="match status" value="1"/>
</dbReference>
<dbReference type="EMBL" id="FXXP01000002">
    <property type="protein sequence ID" value="SMX29259.1"/>
    <property type="molecule type" value="Genomic_DNA"/>
</dbReference>
<evidence type="ECO:0000256" key="1">
    <source>
        <dbReference type="SAM" id="SignalP"/>
    </source>
</evidence>
<dbReference type="InterPro" id="IPR051266">
    <property type="entry name" value="CLCR"/>
</dbReference>
<feature type="domain" description="VWFA" evidence="2">
    <location>
        <begin position="32"/>
        <end position="230"/>
    </location>
</feature>
<dbReference type="Pfam" id="PF13519">
    <property type="entry name" value="VWA_2"/>
    <property type="match status" value="1"/>
</dbReference>